<feature type="transmembrane region" description="Helical" evidence="1">
    <location>
        <begin position="47"/>
        <end position="67"/>
    </location>
</feature>
<feature type="transmembrane region" description="Helical" evidence="1">
    <location>
        <begin position="73"/>
        <end position="94"/>
    </location>
</feature>
<evidence type="ECO:0000256" key="1">
    <source>
        <dbReference type="SAM" id="Phobius"/>
    </source>
</evidence>
<keyword evidence="1" id="KW-0472">Membrane</keyword>
<evidence type="ECO:0000313" key="2">
    <source>
        <dbReference type="EMBL" id="QDU23175.1"/>
    </source>
</evidence>
<name>A0A517Y093_9BACT</name>
<dbReference type="EMBL" id="CP036273">
    <property type="protein sequence ID" value="QDU23175.1"/>
    <property type="molecule type" value="Genomic_DNA"/>
</dbReference>
<protein>
    <submittedName>
        <fullName evidence="2">Uncharacterized protein</fullName>
    </submittedName>
</protein>
<dbReference type="OrthoDB" id="9987618at2"/>
<evidence type="ECO:0000313" key="3">
    <source>
        <dbReference type="Proteomes" id="UP000319576"/>
    </source>
</evidence>
<organism evidence="2 3">
    <name type="scientific">Urbifossiella limnaea</name>
    <dbReference type="NCBI Taxonomy" id="2528023"/>
    <lineage>
        <taxon>Bacteria</taxon>
        <taxon>Pseudomonadati</taxon>
        <taxon>Planctomycetota</taxon>
        <taxon>Planctomycetia</taxon>
        <taxon>Gemmatales</taxon>
        <taxon>Gemmataceae</taxon>
        <taxon>Urbifossiella</taxon>
    </lineage>
</organism>
<accession>A0A517Y093</accession>
<dbReference type="KEGG" id="uli:ETAA1_51670"/>
<reference evidence="2 3" key="1">
    <citation type="submission" date="2019-02" db="EMBL/GenBank/DDBJ databases">
        <title>Deep-cultivation of Planctomycetes and their phenomic and genomic characterization uncovers novel biology.</title>
        <authorList>
            <person name="Wiegand S."/>
            <person name="Jogler M."/>
            <person name="Boedeker C."/>
            <person name="Pinto D."/>
            <person name="Vollmers J."/>
            <person name="Rivas-Marin E."/>
            <person name="Kohn T."/>
            <person name="Peeters S.H."/>
            <person name="Heuer A."/>
            <person name="Rast P."/>
            <person name="Oberbeckmann S."/>
            <person name="Bunk B."/>
            <person name="Jeske O."/>
            <person name="Meyerdierks A."/>
            <person name="Storesund J.E."/>
            <person name="Kallscheuer N."/>
            <person name="Luecker S."/>
            <person name="Lage O.M."/>
            <person name="Pohl T."/>
            <person name="Merkel B.J."/>
            <person name="Hornburger P."/>
            <person name="Mueller R.-W."/>
            <person name="Bruemmer F."/>
            <person name="Labrenz M."/>
            <person name="Spormann A.M."/>
            <person name="Op den Camp H."/>
            <person name="Overmann J."/>
            <person name="Amann R."/>
            <person name="Jetten M.S.M."/>
            <person name="Mascher T."/>
            <person name="Medema M.H."/>
            <person name="Devos D.P."/>
            <person name="Kaster A.-K."/>
            <person name="Ovreas L."/>
            <person name="Rohde M."/>
            <person name="Galperin M.Y."/>
            <person name="Jogler C."/>
        </authorList>
    </citation>
    <scope>NUCLEOTIDE SEQUENCE [LARGE SCALE GENOMIC DNA]</scope>
    <source>
        <strain evidence="2 3">ETA_A1</strain>
    </source>
</reference>
<proteinExistence type="predicted"/>
<feature type="transmembrane region" description="Helical" evidence="1">
    <location>
        <begin position="114"/>
        <end position="136"/>
    </location>
</feature>
<keyword evidence="1" id="KW-1133">Transmembrane helix</keyword>
<sequence>MDSDLIPFDRPDADEPSNLGKLARGTDYFADVGRWPRLLGAAALTPVAAYFLLAGLLTPVAAAHFAWRNEWPLAGLLLGIGAGHGVVGFALAWLARRLWRGVPSANRRTVLPSWLVGSFLVGFLTPMGLGLTAALGAKAWQAAGAGDATVALWCAAGAVGSVAGLWRAYRTFARLVRGRPGG</sequence>
<feature type="transmembrane region" description="Helical" evidence="1">
    <location>
        <begin position="148"/>
        <end position="169"/>
    </location>
</feature>
<keyword evidence="1" id="KW-0812">Transmembrane</keyword>
<gene>
    <name evidence="2" type="ORF">ETAA1_51670</name>
</gene>
<dbReference type="RefSeq" id="WP_145243272.1">
    <property type="nucleotide sequence ID" value="NZ_CP036273.1"/>
</dbReference>
<dbReference type="AlphaFoldDB" id="A0A517Y093"/>
<keyword evidence="3" id="KW-1185">Reference proteome</keyword>
<dbReference type="Proteomes" id="UP000319576">
    <property type="component" value="Chromosome"/>
</dbReference>